<feature type="domain" description="Terpene synthase metal-binding" evidence="5">
    <location>
        <begin position="267"/>
        <end position="502"/>
    </location>
</feature>
<organism evidence="6 7">
    <name type="scientific">Hibiscus sabdariffa</name>
    <name type="common">roselle</name>
    <dbReference type="NCBI Taxonomy" id="183260"/>
    <lineage>
        <taxon>Eukaryota</taxon>
        <taxon>Viridiplantae</taxon>
        <taxon>Streptophyta</taxon>
        <taxon>Embryophyta</taxon>
        <taxon>Tracheophyta</taxon>
        <taxon>Spermatophyta</taxon>
        <taxon>Magnoliopsida</taxon>
        <taxon>eudicotyledons</taxon>
        <taxon>Gunneridae</taxon>
        <taxon>Pentapetalae</taxon>
        <taxon>rosids</taxon>
        <taxon>malvids</taxon>
        <taxon>Malvales</taxon>
        <taxon>Malvaceae</taxon>
        <taxon>Malvoideae</taxon>
        <taxon>Hibiscus</taxon>
    </lineage>
</organism>
<dbReference type="InterPro" id="IPR044814">
    <property type="entry name" value="Terpene_cyclase_plant_C1"/>
</dbReference>
<dbReference type="InterPro" id="IPR005630">
    <property type="entry name" value="Terpene_synthase_metal-bd"/>
</dbReference>
<dbReference type="InterPro" id="IPR036965">
    <property type="entry name" value="Terpene_synth_N_sf"/>
</dbReference>
<dbReference type="Gene3D" id="1.10.600.10">
    <property type="entry name" value="Farnesyl Diphosphate Synthase"/>
    <property type="match status" value="1"/>
</dbReference>
<evidence type="ECO:0008006" key="8">
    <source>
        <dbReference type="Google" id="ProtNLM"/>
    </source>
</evidence>
<dbReference type="SUPFAM" id="SSF48239">
    <property type="entry name" value="Terpenoid cyclases/Protein prenyltransferases"/>
    <property type="match status" value="1"/>
</dbReference>
<accession>A0ABR2T1H7</accession>
<dbReference type="PANTHER" id="PTHR31225">
    <property type="entry name" value="OS04G0344100 PROTEIN-RELATED"/>
    <property type="match status" value="1"/>
</dbReference>
<dbReference type="SFLD" id="SFLDG01019">
    <property type="entry name" value="Terpene_Cyclase_Like_1_C_Termi"/>
    <property type="match status" value="1"/>
</dbReference>
<evidence type="ECO:0000256" key="1">
    <source>
        <dbReference type="ARBA" id="ARBA00022723"/>
    </source>
</evidence>
<feature type="coiled-coil region" evidence="3">
    <location>
        <begin position="66"/>
        <end position="93"/>
    </location>
</feature>
<dbReference type="SUPFAM" id="SSF48576">
    <property type="entry name" value="Terpenoid synthases"/>
    <property type="match status" value="1"/>
</dbReference>
<evidence type="ECO:0000313" key="7">
    <source>
        <dbReference type="Proteomes" id="UP001396334"/>
    </source>
</evidence>
<dbReference type="InterPro" id="IPR001906">
    <property type="entry name" value="Terpene_synth_N"/>
</dbReference>
<keyword evidence="2" id="KW-0460">Magnesium</keyword>
<dbReference type="InterPro" id="IPR008930">
    <property type="entry name" value="Terpenoid_cyclase/PrenylTrfase"/>
</dbReference>
<dbReference type="Pfam" id="PF01397">
    <property type="entry name" value="Terpene_synth"/>
    <property type="match status" value="1"/>
</dbReference>
<evidence type="ECO:0000313" key="6">
    <source>
        <dbReference type="EMBL" id="KAK9031350.1"/>
    </source>
</evidence>
<keyword evidence="3" id="KW-0175">Coiled coil</keyword>
<dbReference type="SFLD" id="SFLDS00005">
    <property type="entry name" value="Isoprenoid_Synthase_Type_I"/>
    <property type="match status" value="1"/>
</dbReference>
<dbReference type="Gene3D" id="1.50.10.130">
    <property type="entry name" value="Terpene synthase, N-terminal domain"/>
    <property type="match status" value="1"/>
</dbReference>
<dbReference type="EMBL" id="JBBPBN010000010">
    <property type="protein sequence ID" value="KAK9031350.1"/>
    <property type="molecule type" value="Genomic_DNA"/>
</dbReference>
<dbReference type="InterPro" id="IPR034741">
    <property type="entry name" value="Terpene_cyclase-like_1_C"/>
</dbReference>
<proteinExistence type="predicted"/>
<dbReference type="PANTHER" id="PTHR31225:SF94">
    <property type="entry name" value="ALPHA-FARNESENE SYNTHASE"/>
    <property type="match status" value="1"/>
</dbReference>
<name>A0ABR2T1H7_9ROSI</name>
<reference evidence="6 7" key="1">
    <citation type="journal article" date="2024" name="G3 (Bethesda)">
        <title>Genome assembly of Hibiscus sabdariffa L. provides insights into metabolisms of medicinal natural products.</title>
        <authorList>
            <person name="Kim T."/>
        </authorList>
    </citation>
    <scope>NUCLEOTIDE SEQUENCE [LARGE SCALE GENOMIC DNA]</scope>
    <source>
        <strain evidence="6">TK-2024</strain>
        <tissue evidence="6">Old leaves</tissue>
    </source>
</reference>
<evidence type="ECO:0000259" key="4">
    <source>
        <dbReference type="Pfam" id="PF01397"/>
    </source>
</evidence>
<dbReference type="CDD" id="cd00684">
    <property type="entry name" value="Terpene_cyclase_plant_C1"/>
    <property type="match status" value="1"/>
</dbReference>
<sequence>MYISYSLLIFSNGLQTRTQLQVLSYHLNSEASDMIQPRRSANYKPSIWKYDFLQSLLTKYDGVEYKLRAEELRENVKAMFVEAQEELAKLELIDIIRKLGLGDLFAEETQKALQAVVSSEKKNKNGEEDLYVTALRFKLLRLHGYEDAFSVTKSNEIKGLLELYEASYLAFQGENILDEAKTFSREALRKIYSTLDTDIAKEVGHALELSSHWRVQWFDVKWRITVYENRKNIDKRLLELAKLNFNTVQATLQKDLREISRWWWWNLGIMEHLNFTRDRLAESFLCAVGVAYEPQFSCFRKRLTKITTMILILDDVYDVYGSLQELEQFTQAVDRWDSSKIQLLPGCLKTCFQALYDITDEIAYDIQELNGRNVQASHHLRKAWTGFCKALFVEAKWDAEAHSPSLEEYLSNALISSGGIVISVHSMLSLGTDEMIDSLGKNEDLVHNISIITRLCNDLGTSAVEKERGDAPSSILCHMRETNVSEKEAEEHIKKMISNTWMKINRQCLRSQPPDMLPCSFLKVTVNVARMVHCLYEFGDGFGVQDGQTQNHIRSVLIEPFHIDCLQTIE</sequence>
<gene>
    <name evidence="6" type="ORF">V6N11_032733</name>
</gene>
<protein>
    <recommendedName>
        <fullName evidence="8">(+)-delta-cadinene synthase</fullName>
    </recommendedName>
</protein>
<feature type="domain" description="Terpene synthase N-terminal" evidence="4">
    <location>
        <begin position="47"/>
        <end position="207"/>
    </location>
</feature>
<dbReference type="InterPro" id="IPR008949">
    <property type="entry name" value="Isoprenoid_synthase_dom_sf"/>
</dbReference>
<dbReference type="Pfam" id="PF03936">
    <property type="entry name" value="Terpene_synth_C"/>
    <property type="match status" value="1"/>
</dbReference>
<keyword evidence="7" id="KW-1185">Reference proteome</keyword>
<evidence type="ECO:0000259" key="5">
    <source>
        <dbReference type="Pfam" id="PF03936"/>
    </source>
</evidence>
<comment type="caution">
    <text evidence="6">The sequence shown here is derived from an EMBL/GenBank/DDBJ whole genome shotgun (WGS) entry which is preliminary data.</text>
</comment>
<evidence type="ECO:0000256" key="2">
    <source>
        <dbReference type="ARBA" id="ARBA00022842"/>
    </source>
</evidence>
<dbReference type="Proteomes" id="UP001396334">
    <property type="component" value="Unassembled WGS sequence"/>
</dbReference>
<evidence type="ECO:0000256" key="3">
    <source>
        <dbReference type="SAM" id="Coils"/>
    </source>
</evidence>
<dbReference type="InterPro" id="IPR050148">
    <property type="entry name" value="Terpene_synthase-like"/>
</dbReference>
<keyword evidence="1" id="KW-0479">Metal-binding</keyword>